<dbReference type="PROSITE" id="PS50995">
    <property type="entry name" value="HTH_MARR_2"/>
    <property type="match status" value="1"/>
</dbReference>
<dbReference type="AlphaFoldDB" id="A0A1V0B193"/>
<dbReference type="STRING" id="1931241.BVH74_02375"/>
<dbReference type="GO" id="GO:0006950">
    <property type="term" value="P:response to stress"/>
    <property type="evidence" value="ECO:0007669"/>
    <property type="project" value="TreeGrafter"/>
</dbReference>
<dbReference type="PANTHER" id="PTHR33164">
    <property type="entry name" value="TRANSCRIPTIONAL REGULATOR, MARR FAMILY"/>
    <property type="match status" value="1"/>
</dbReference>
<reference evidence="2 3" key="1">
    <citation type="submission" date="2017-03" db="EMBL/GenBank/DDBJ databases">
        <title>Complete genome sequence of the novel DNRA strain Pseudomonas sp. S-6-2 isolated from Chinese polluted river sediment. Journal of Biotechnology.</title>
        <authorList>
            <person name="Li J."/>
            <person name="Xiang F."/>
            <person name="Wang L."/>
            <person name="Xi L."/>
            <person name="Liu J."/>
        </authorList>
    </citation>
    <scope>NUCLEOTIDE SEQUENCE [LARGE SCALE GENOMIC DNA]</scope>
    <source>
        <strain evidence="2 3">S-6-2</strain>
    </source>
</reference>
<feature type="domain" description="HTH marR-type" evidence="1">
    <location>
        <begin position="1"/>
        <end position="137"/>
    </location>
</feature>
<protein>
    <submittedName>
        <fullName evidence="2">MarR family transcriptional regulator</fullName>
    </submittedName>
</protein>
<dbReference type="KEGG" id="ppha:BVH74_02375"/>
<organism evidence="2 3">
    <name type="scientific">Halopseudomonas phragmitis</name>
    <dbReference type="NCBI Taxonomy" id="1931241"/>
    <lineage>
        <taxon>Bacteria</taxon>
        <taxon>Pseudomonadati</taxon>
        <taxon>Pseudomonadota</taxon>
        <taxon>Gammaproteobacteria</taxon>
        <taxon>Pseudomonadales</taxon>
        <taxon>Pseudomonadaceae</taxon>
        <taxon>Halopseudomonas</taxon>
    </lineage>
</organism>
<evidence type="ECO:0000313" key="2">
    <source>
        <dbReference type="EMBL" id="AQZ93675.1"/>
    </source>
</evidence>
<dbReference type="EMBL" id="CP020100">
    <property type="protein sequence ID" value="AQZ93675.1"/>
    <property type="molecule type" value="Genomic_DNA"/>
</dbReference>
<dbReference type="RefSeq" id="WP_080048533.1">
    <property type="nucleotide sequence ID" value="NZ_CP020100.1"/>
</dbReference>
<proteinExistence type="predicted"/>
<evidence type="ECO:0000259" key="1">
    <source>
        <dbReference type="PROSITE" id="PS50995"/>
    </source>
</evidence>
<accession>A0A1V0B193</accession>
<dbReference type="SUPFAM" id="SSF46785">
    <property type="entry name" value="Winged helix' DNA-binding domain"/>
    <property type="match status" value="1"/>
</dbReference>
<dbReference type="PANTHER" id="PTHR33164:SF43">
    <property type="entry name" value="HTH-TYPE TRANSCRIPTIONAL REPRESSOR YETL"/>
    <property type="match status" value="1"/>
</dbReference>
<name>A0A1V0B193_9GAMM</name>
<dbReference type="InterPro" id="IPR039422">
    <property type="entry name" value="MarR/SlyA-like"/>
</dbReference>
<dbReference type="InterPro" id="IPR011991">
    <property type="entry name" value="ArsR-like_HTH"/>
</dbReference>
<dbReference type="Pfam" id="PF12802">
    <property type="entry name" value="MarR_2"/>
    <property type="match status" value="1"/>
</dbReference>
<dbReference type="SMART" id="SM00347">
    <property type="entry name" value="HTH_MARR"/>
    <property type="match status" value="1"/>
</dbReference>
<dbReference type="Gene3D" id="1.10.10.10">
    <property type="entry name" value="Winged helix-like DNA-binding domain superfamily/Winged helix DNA-binding domain"/>
    <property type="match status" value="1"/>
</dbReference>
<evidence type="ECO:0000313" key="3">
    <source>
        <dbReference type="Proteomes" id="UP000243488"/>
    </source>
</evidence>
<dbReference type="InterPro" id="IPR036390">
    <property type="entry name" value="WH_DNA-bd_sf"/>
</dbReference>
<dbReference type="InterPro" id="IPR000835">
    <property type="entry name" value="HTH_MarR-typ"/>
</dbReference>
<sequence length="187" mass="20985">MSTSSLLLERLSALIQQAVRDDAARHGLLPIQLQVLHYLVQANRYSDLPIAIAEYFGITRGTVSQTLAVLERRGLLVKQTDPRHGKRIHLQLTDNARQILEHSWVQRLDSALHSLPAAEHTEAGLRELLSALQRLNGQQAFGICQHCVHFCPDSHGHHCGLTSEPLESEQSQLICREWQAPAQSRET</sequence>
<dbReference type="Proteomes" id="UP000243488">
    <property type="component" value="Chromosome"/>
</dbReference>
<keyword evidence="3" id="KW-1185">Reference proteome</keyword>
<dbReference type="InterPro" id="IPR036388">
    <property type="entry name" value="WH-like_DNA-bd_sf"/>
</dbReference>
<dbReference type="CDD" id="cd00090">
    <property type="entry name" value="HTH_ARSR"/>
    <property type="match status" value="1"/>
</dbReference>
<dbReference type="GO" id="GO:0003700">
    <property type="term" value="F:DNA-binding transcription factor activity"/>
    <property type="evidence" value="ECO:0007669"/>
    <property type="project" value="InterPro"/>
</dbReference>
<gene>
    <name evidence="2" type="ORF">BVH74_02375</name>
</gene>